<dbReference type="RefSeq" id="XP_026620157.1">
    <property type="nucleotide sequence ID" value="XM_026769839.1"/>
</dbReference>
<dbReference type="AlphaFoldDB" id="A0A3F3PJL2"/>
<evidence type="ECO:0000313" key="1">
    <source>
        <dbReference type="EMBL" id="RDH27135.1"/>
    </source>
</evidence>
<name>A0A3F3PJL2_9EURO</name>
<reference evidence="1 2" key="1">
    <citation type="submission" date="2018-07" db="EMBL/GenBank/DDBJ databases">
        <title>The genomes of Aspergillus section Nigri reveals drivers in fungal speciation.</title>
        <authorList>
            <consortium name="DOE Joint Genome Institute"/>
            <person name="Vesth T.C."/>
            <person name="Nybo J."/>
            <person name="Theobald S."/>
            <person name="Brandl J."/>
            <person name="Frisvad J.C."/>
            <person name="Nielsen K.F."/>
            <person name="Lyhne E.K."/>
            <person name="Kogle M.E."/>
            <person name="Kuo A."/>
            <person name="Riley R."/>
            <person name="Clum A."/>
            <person name="Nolan M."/>
            <person name="Lipzen A."/>
            <person name="Salamov A."/>
            <person name="Henrissat B."/>
            <person name="Wiebenga A."/>
            <person name="De vries R.P."/>
            <person name="Grigoriev I.V."/>
            <person name="Mortensen U.H."/>
            <person name="Andersen M.R."/>
            <person name="Baker S.E."/>
        </authorList>
    </citation>
    <scope>NUCLEOTIDE SEQUENCE [LARGE SCALE GENOMIC DNA]</scope>
    <source>
        <strain evidence="1 2">CBS 139.54b</strain>
    </source>
</reference>
<dbReference type="PANTHER" id="PTHR42030">
    <property type="entry name" value="DRBM DOMAIN-CONTAINING PROTEIN"/>
    <property type="match status" value="1"/>
</dbReference>
<evidence type="ECO:0000313" key="2">
    <source>
        <dbReference type="Proteomes" id="UP000253729"/>
    </source>
</evidence>
<organism evidence="1 2">
    <name type="scientific">Aspergillus welwitschiae</name>
    <dbReference type="NCBI Taxonomy" id="1341132"/>
    <lineage>
        <taxon>Eukaryota</taxon>
        <taxon>Fungi</taxon>
        <taxon>Dikarya</taxon>
        <taxon>Ascomycota</taxon>
        <taxon>Pezizomycotina</taxon>
        <taxon>Eurotiomycetes</taxon>
        <taxon>Eurotiomycetidae</taxon>
        <taxon>Eurotiales</taxon>
        <taxon>Aspergillaceae</taxon>
        <taxon>Aspergillus</taxon>
        <taxon>Aspergillus subgen. Circumdati</taxon>
    </lineage>
</organism>
<dbReference type="Proteomes" id="UP000253729">
    <property type="component" value="Unassembled WGS sequence"/>
</dbReference>
<dbReference type="CDD" id="cd00048">
    <property type="entry name" value="DSRM_SF"/>
    <property type="match status" value="1"/>
</dbReference>
<dbReference type="SUPFAM" id="SSF54768">
    <property type="entry name" value="dsRNA-binding domain-like"/>
    <property type="match status" value="1"/>
</dbReference>
<dbReference type="GeneID" id="38138195"/>
<dbReference type="PANTHER" id="PTHR42030:SF1">
    <property type="entry name" value="DRBM DOMAIN-CONTAINING PROTEIN"/>
    <property type="match status" value="1"/>
</dbReference>
<dbReference type="EMBL" id="KZ852099">
    <property type="protein sequence ID" value="RDH27135.1"/>
    <property type="molecule type" value="Genomic_DNA"/>
</dbReference>
<protein>
    <submittedName>
        <fullName evidence="1">Uncharacterized protein</fullName>
    </submittedName>
</protein>
<keyword evidence="2" id="KW-1185">Reference proteome</keyword>
<gene>
    <name evidence="1" type="ORF">BDQ94DRAFT_163904</name>
</gene>
<dbReference type="Gene3D" id="3.30.160.20">
    <property type="match status" value="1"/>
</dbReference>
<proteinExistence type="predicted"/>
<sequence length="93" mass="10853">MATKTSQAAKESRHWQDRLEIYCFENKLKEPIYNYDSDRRGGRTAWTSKVTVQHHVPNIPWIIPGRYFFDGHNNAREDAAEVAYRALTKTSNP</sequence>
<accession>A0A3F3PJL2</accession>